<evidence type="ECO:0000256" key="2">
    <source>
        <dbReference type="ARBA" id="ARBA00007991"/>
    </source>
</evidence>
<reference evidence="6" key="1">
    <citation type="submission" date="2022-12" db="EMBL/GenBank/DDBJ databases">
        <authorList>
            <person name="Webb A."/>
        </authorList>
    </citation>
    <scope>NUCLEOTIDE SEQUENCE</scope>
    <source>
        <strain evidence="6">Pf2</strain>
    </source>
</reference>
<accession>A0AAV0T9H3</accession>
<evidence type="ECO:0000259" key="5">
    <source>
        <dbReference type="Pfam" id="PF03810"/>
    </source>
</evidence>
<feature type="domain" description="Importin N-terminal" evidence="5">
    <location>
        <begin position="25"/>
        <end position="97"/>
    </location>
</feature>
<proteinExistence type="inferred from homology"/>
<dbReference type="Pfam" id="PF03810">
    <property type="entry name" value="IBN_N"/>
    <property type="match status" value="1"/>
</dbReference>
<dbReference type="InterPro" id="IPR016024">
    <property type="entry name" value="ARM-type_fold"/>
</dbReference>
<evidence type="ECO:0000256" key="4">
    <source>
        <dbReference type="ARBA" id="ARBA00023242"/>
    </source>
</evidence>
<dbReference type="InterPro" id="IPR011989">
    <property type="entry name" value="ARM-like"/>
</dbReference>
<name>A0AAV0T9H3_9STRA</name>
<gene>
    <name evidence="6" type="ORF">PFR002_LOCUS3404</name>
</gene>
<dbReference type="PANTHER" id="PTHR12363">
    <property type="entry name" value="TRANSPORTIN 3 AND IMPORTIN 13"/>
    <property type="match status" value="1"/>
</dbReference>
<dbReference type="InterPro" id="IPR001494">
    <property type="entry name" value="Importin-beta_N"/>
</dbReference>
<dbReference type="PANTHER" id="PTHR12363:SF33">
    <property type="entry name" value="IMPORTIN-13"/>
    <property type="match status" value="1"/>
</dbReference>
<evidence type="ECO:0000313" key="6">
    <source>
        <dbReference type="EMBL" id="CAI5717162.1"/>
    </source>
</evidence>
<dbReference type="Gene3D" id="1.25.10.10">
    <property type="entry name" value="Leucine-rich Repeat Variant"/>
    <property type="match status" value="1"/>
</dbReference>
<dbReference type="EMBL" id="CANTFK010000497">
    <property type="protein sequence ID" value="CAI5717162.1"/>
    <property type="molecule type" value="Genomic_DNA"/>
</dbReference>
<evidence type="ECO:0000256" key="1">
    <source>
        <dbReference type="ARBA" id="ARBA00004123"/>
    </source>
</evidence>
<organism evidence="6 7">
    <name type="scientific">Peronospora farinosa</name>
    <dbReference type="NCBI Taxonomy" id="134698"/>
    <lineage>
        <taxon>Eukaryota</taxon>
        <taxon>Sar</taxon>
        <taxon>Stramenopiles</taxon>
        <taxon>Oomycota</taxon>
        <taxon>Peronosporomycetes</taxon>
        <taxon>Peronosporales</taxon>
        <taxon>Peronosporaceae</taxon>
        <taxon>Peronospora</taxon>
    </lineage>
</organism>
<keyword evidence="3" id="KW-0813">Transport</keyword>
<protein>
    <recommendedName>
        <fullName evidence="5">Importin N-terminal domain-containing protein</fullName>
    </recommendedName>
</protein>
<dbReference type="Proteomes" id="UP001159659">
    <property type="component" value="Unassembled WGS sequence"/>
</dbReference>
<comment type="similarity">
    <text evidence="2">Belongs to the importin beta family.</text>
</comment>
<keyword evidence="4" id="KW-0539">Nucleus</keyword>
<dbReference type="GO" id="GO:0005737">
    <property type="term" value="C:cytoplasm"/>
    <property type="evidence" value="ECO:0007669"/>
    <property type="project" value="TreeGrafter"/>
</dbReference>
<sequence>MMEQLTACARQLFEGVPGSHEQHAANAWLMQFQTREEAWQAALQVLEHSVCDSNTHQLLAAPQLVAMQILRLKTQHEWTHLSVQQQQIVRQTLLKLLEITCGTENGLSRVSCRIACVTLADIVVKSCRSWTNWKSDVLRLVNGNAAARVHPKGSVVLVDVLGAIPLQILASESAWTMEEMQQMLSMFQVEGHTIMTAVQMILTSIPDERNSAFRCLESWIVGCIPTHETFGLNAAHLFASGLLDELFDAAISDGEDQAQLAAGIIADSFVWNALTVGSESICQAVLHSGYRLIEAMPLFQSEWRPLTGTIMTKERRTSACRGMSRIACSLAMNHAPVLFSNHDAKTKASRKSLTLEQQQRFSFDFLELLLACSSYDDIDVAQPTLEIWFFFLENNPLQNEMSWQLFDTTGQEHVVNVLSRLVNALIEQCKYPQWFVERNQIVSDDPEIEAIAEFRREIADTMLSLFSKWPRNHGKPAGDYASCVKSMCQMLSDCKDVALIDALLFLLSYTVELFDTMLSDSESADDLNSFQAPVSSGIDVLLGVFDCVLNLPMHPLVINGVARYLRLLSASFAVPPSIRLRASMVMCQGLQCASSFPVAIQSLLQSSSYIVKYTTMEERAPLFHALLQLCTTSQTKTSEESKGDLLEATFRISCGLSDADFGVLCSSVLSNLTVRVQSANSIEASSSVYMLGRALGGVQDQQHGFALIEQLWPLAKASLLQHRSDGACRRIGAGFFLSVISHLEQEALHPIEAEILEMCLWWYGEGIAPDILTCCTRIILRQRGNLGMQSSAGHAFERLLADFRSKLHDVTETKTDCGKLSMESFLSQNLEADKMIPEVQQFLEFAREVLSSFPQALLQNRSNGEPTLYWVCLDLATRLVKVDHQMQEICDAACNFLLHAMRCQPEQIVEKINIFATEVVRVVMSYLGPKRRHYSARNLWDFLFQCLHAPQISTQIRGGFLSAVSTVVNEEGALRSLLSADVCQQIPGEMRMRCQRHRFRLYFTRLAHLAEVAYS</sequence>
<dbReference type="InterPro" id="IPR051345">
    <property type="entry name" value="Importin_beta-like_NTR"/>
</dbReference>
<dbReference type="AlphaFoldDB" id="A0AAV0T9H3"/>
<dbReference type="SUPFAM" id="SSF48371">
    <property type="entry name" value="ARM repeat"/>
    <property type="match status" value="1"/>
</dbReference>
<dbReference type="GO" id="GO:0031267">
    <property type="term" value="F:small GTPase binding"/>
    <property type="evidence" value="ECO:0007669"/>
    <property type="project" value="InterPro"/>
</dbReference>
<comment type="subcellular location">
    <subcellularLocation>
        <location evidence="1">Nucleus</location>
    </subcellularLocation>
</comment>
<dbReference type="GO" id="GO:0005634">
    <property type="term" value="C:nucleus"/>
    <property type="evidence" value="ECO:0007669"/>
    <property type="project" value="UniProtKB-SubCell"/>
</dbReference>
<dbReference type="GO" id="GO:0006606">
    <property type="term" value="P:protein import into nucleus"/>
    <property type="evidence" value="ECO:0007669"/>
    <property type="project" value="TreeGrafter"/>
</dbReference>
<evidence type="ECO:0000313" key="7">
    <source>
        <dbReference type="Proteomes" id="UP001159659"/>
    </source>
</evidence>
<comment type="caution">
    <text evidence="6">The sequence shown here is derived from an EMBL/GenBank/DDBJ whole genome shotgun (WGS) entry which is preliminary data.</text>
</comment>
<evidence type="ECO:0000256" key="3">
    <source>
        <dbReference type="ARBA" id="ARBA00022448"/>
    </source>
</evidence>